<reference evidence="2" key="1">
    <citation type="submission" date="2020-02" db="EMBL/GenBank/DDBJ databases">
        <authorList>
            <person name="Meier V. D."/>
        </authorList>
    </citation>
    <scope>NUCLEOTIDE SEQUENCE</scope>
    <source>
        <strain evidence="2">AVDCRST_MAG15</strain>
    </source>
</reference>
<proteinExistence type="predicted"/>
<accession>A0A6J4Q312</accession>
<feature type="non-terminal residue" evidence="2">
    <location>
        <position position="318"/>
    </location>
</feature>
<feature type="region of interest" description="Disordered" evidence="1">
    <location>
        <begin position="1"/>
        <end position="23"/>
    </location>
</feature>
<dbReference type="AlphaFoldDB" id="A0A6J4Q312"/>
<sequence length="318" mass="34047">GRRRGAGPHGRNPPDGVVPSAGADGTRCRVAQTAPCRVRGFGVRAVLADRGGLSLRLDGLGVLQGPGRLLLARHLVARDPGDQHHARHGRRLHRGRLLRRLGHHRVLARGDQHGHRHGLRDGHLPHLRHAWRLCPGALHSPLPVLDPRGRALLPRHARGDAGVGLPLPLLRVEHLGLPADGDPRARGAEPALHALDDVLVLPRHPARPRRIRAGGRLHAVPGLPARHRAGDVAGGDHDGAVLVPAGLQRLLGHRAGAERAEPDHDPQDQQLSGPDPSRGERDVRRRGRGLGHDPDLPAGDVFPALPRIRPDGGRGEGL</sequence>
<gene>
    <name evidence="2" type="ORF">AVDCRST_MAG15-2757</name>
</gene>
<feature type="compositionally biased region" description="Basic and acidic residues" evidence="1">
    <location>
        <begin position="256"/>
        <end position="267"/>
    </location>
</feature>
<organism evidence="2">
    <name type="scientific">uncultured Rubellimicrobium sp</name>
    <dbReference type="NCBI Taxonomy" id="543078"/>
    <lineage>
        <taxon>Bacteria</taxon>
        <taxon>Pseudomonadati</taxon>
        <taxon>Pseudomonadota</taxon>
        <taxon>Alphaproteobacteria</taxon>
        <taxon>Rhodobacterales</taxon>
        <taxon>Roseobacteraceae</taxon>
        <taxon>Rubellimicrobium</taxon>
        <taxon>environmental samples</taxon>
    </lineage>
</organism>
<evidence type="ECO:0000256" key="1">
    <source>
        <dbReference type="SAM" id="MobiDB-lite"/>
    </source>
</evidence>
<feature type="non-terminal residue" evidence="2">
    <location>
        <position position="1"/>
    </location>
</feature>
<dbReference type="EMBL" id="CADCUU010000411">
    <property type="protein sequence ID" value="CAA9429333.1"/>
    <property type="molecule type" value="Genomic_DNA"/>
</dbReference>
<feature type="region of interest" description="Disordered" evidence="1">
    <location>
        <begin position="256"/>
        <end position="318"/>
    </location>
</feature>
<evidence type="ECO:0000313" key="2">
    <source>
        <dbReference type="EMBL" id="CAA9429333.1"/>
    </source>
</evidence>
<protein>
    <submittedName>
        <fullName evidence="2">Maltodextrin ABC transporter, permease protein MdxG</fullName>
    </submittedName>
</protein>
<name>A0A6J4Q312_9RHOB</name>
<feature type="compositionally biased region" description="Basic and acidic residues" evidence="1">
    <location>
        <begin position="308"/>
        <end position="318"/>
    </location>
</feature>